<keyword evidence="1" id="KW-0175">Coiled coil</keyword>
<dbReference type="RefSeq" id="WP_040093366.1">
    <property type="nucleotide sequence ID" value="NZ_CM020866.1"/>
</dbReference>
<dbReference type="Proteomes" id="UP000031565">
    <property type="component" value="Unassembled WGS sequence"/>
</dbReference>
<keyword evidence="3" id="KW-1185">Reference proteome</keyword>
<accession>A0A2P6FCS6</accession>
<organism evidence="2 3">
    <name type="scientific">Spiroplasma poulsonii</name>
    <dbReference type="NCBI Taxonomy" id="2138"/>
    <lineage>
        <taxon>Bacteria</taxon>
        <taxon>Bacillati</taxon>
        <taxon>Mycoplasmatota</taxon>
        <taxon>Mollicutes</taxon>
        <taxon>Entomoplasmatales</taxon>
        <taxon>Spiroplasmataceae</taxon>
        <taxon>Spiroplasma</taxon>
    </lineage>
</organism>
<dbReference type="AlphaFoldDB" id="A0A2P6FCS6"/>
<dbReference type="OrthoDB" id="9989023at2"/>
<dbReference type="EMBL" id="JTLV02000001">
    <property type="protein sequence ID" value="PQM31265.1"/>
    <property type="molecule type" value="Genomic_DNA"/>
</dbReference>
<sequence length="293" mass="34796">MELTVNYREYSHPYRLKTLLELWKKIDNEYFYSRNQRVNSLDSNIFTIDIGNQEFQAICQNLNIRLLISTLNEYKEFDEESFYKNIDALPTDIREYNVVNFNKLFPASGFIEEALDRKQAIKEIKEIYSKNPEYTFSANGYCPTDDIEDDLTGDGHYWTDWVDIDAEELIAKLDDPNYQIETWICNELYQDQVFSQEKIQENLRTIENEKQYVTKLESIGIEVQKENEVFKKVVIENKATIANLTEKLNRLSSQVINLNKENKNLIKTNNDLEWQGFFGQILCRVKIFIFNWC</sequence>
<evidence type="ECO:0000256" key="1">
    <source>
        <dbReference type="SAM" id="Coils"/>
    </source>
</evidence>
<gene>
    <name evidence="2" type="ORF">SMSRO_SF010820</name>
</gene>
<protein>
    <submittedName>
        <fullName evidence="2">Uncharacterized protein</fullName>
    </submittedName>
</protein>
<name>A0A2P6FCS6_9MOLU</name>
<evidence type="ECO:0000313" key="3">
    <source>
        <dbReference type="Proteomes" id="UP000031565"/>
    </source>
</evidence>
<proteinExistence type="predicted"/>
<comment type="caution">
    <text evidence="2">The sequence shown here is derived from an EMBL/GenBank/DDBJ whole genome shotgun (WGS) entry which is preliminary data.</text>
</comment>
<evidence type="ECO:0000313" key="2">
    <source>
        <dbReference type="EMBL" id="PQM31265.1"/>
    </source>
</evidence>
<feature type="coiled-coil region" evidence="1">
    <location>
        <begin position="234"/>
        <end position="275"/>
    </location>
</feature>
<reference evidence="2 3" key="1">
    <citation type="journal article" date="2015" name="MBio">
        <title>Genome sequence of the Drosophila melanogaster male-killing Spiroplasma strain MSRO endosymbiont.</title>
        <authorList>
            <person name="Paredes J.C."/>
            <person name="Herren J.K."/>
            <person name="Schupfer F."/>
            <person name="Marin R."/>
            <person name="Claverol S."/>
            <person name="Kuo C.H."/>
            <person name="Lemaitre B."/>
            <person name="Beven L."/>
        </authorList>
    </citation>
    <scope>NUCLEOTIDE SEQUENCE [LARGE SCALE GENOMIC DNA]</scope>
    <source>
        <strain evidence="2 3">MSRO</strain>
    </source>
</reference>